<evidence type="ECO:0000313" key="2">
    <source>
        <dbReference type="Proteomes" id="UP000032304"/>
    </source>
</evidence>
<name>A0A0D2U2K3_GOSRA</name>
<proteinExistence type="predicted"/>
<dbReference type="EMBL" id="CM001747">
    <property type="protein sequence ID" value="KJB49730.1"/>
    <property type="molecule type" value="Genomic_DNA"/>
</dbReference>
<sequence length="79" mass="9536">MKWFIYRHKKLLEQTSPVTIKSSTYTRRKIQPERVCLGLMVFLLKIKCMHSMNSNIRRCVPGFFPLVTEHYRSLRNKYS</sequence>
<reference evidence="1 2" key="1">
    <citation type="journal article" date="2012" name="Nature">
        <title>Repeated polyploidization of Gossypium genomes and the evolution of spinnable cotton fibres.</title>
        <authorList>
            <person name="Paterson A.H."/>
            <person name="Wendel J.F."/>
            <person name="Gundlach H."/>
            <person name="Guo H."/>
            <person name="Jenkins J."/>
            <person name="Jin D."/>
            <person name="Llewellyn D."/>
            <person name="Showmaker K.C."/>
            <person name="Shu S."/>
            <person name="Udall J."/>
            <person name="Yoo M.J."/>
            <person name="Byers R."/>
            <person name="Chen W."/>
            <person name="Doron-Faigenboim A."/>
            <person name="Duke M.V."/>
            <person name="Gong L."/>
            <person name="Grimwood J."/>
            <person name="Grover C."/>
            <person name="Grupp K."/>
            <person name="Hu G."/>
            <person name="Lee T.H."/>
            <person name="Li J."/>
            <person name="Lin L."/>
            <person name="Liu T."/>
            <person name="Marler B.S."/>
            <person name="Page J.T."/>
            <person name="Roberts A.W."/>
            <person name="Romanel E."/>
            <person name="Sanders W.S."/>
            <person name="Szadkowski E."/>
            <person name="Tan X."/>
            <person name="Tang H."/>
            <person name="Xu C."/>
            <person name="Wang J."/>
            <person name="Wang Z."/>
            <person name="Zhang D."/>
            <person name="Zhang L."/>
            <person name="Ashrafi H."/>
            <person name="Bedon F."/>
            <person name="Bowers J.E."/>
            <person name="Brubaker C.L."/>
            <person name="Chee P.W."/>
            <person name="Das S."/>
            <person name="Gingle A.R."/>
            <person name="Haigler C.H."/>
            <person name="Harker D."/>
            <person name="Hoffmann L.V."/>
            <person name="Hovav R."/>
            <person name="Jones D.C."/>
            <person name="Lemke C."/>
            <person name="Mansoor S."/>
            <person name="ur Rahman M."/>
            <person name="Rainville L.N."/>
            <person name="Rambani A."/>
            <person name="Reddy U.K."/>
            <person name="Rong J.K."/>
            <person name="Saranga Y."/>
            <person name="Scheffler B.E."/>
            <person name="Scheffler J.A."/>
            <person name="Stelly D.M."/>
            <person name="Triplett B.A."/>
            <person name="Van Deynze A."/>
            <person name="Vaslin M.F."/>
            <person name="Waghmare V.N."/>
            <person name="Walford S.A."/>
            <person name="Wright R.J."/>
            <person name="Zaki E.A."/>
            <person name="Zhang T."/>
            <person name="Dennis E.S."/>
            <person name="Mayer K.F."/>
            <person name="Peterson D.G."/>
            <person name="Rokhsar D.S."/>
            <person name="Wang X."/>
            <person name="Schmutz J."/>
        </authorList>
    </citation>
    <scope>NUCLEOTIDE SEQUENCE [LARGE SCALE GENOMIC DNA]</scope>
</reference>
<gene>
    <name evidence="1" type="ORF">B456_008G135200</name>
</gene>
<accession>A0A0D2U2K3</accession>
<dbReference type="AlphaFoldDB" id="A0A0D2U2K3"/>
<dbReference type="Gramene" id="KJB49730">
    <property type="protein sequence ID" value="KJB49730"/>
    <property type="gene ID" value="B456_008G135200"/>
</dbReference>
<protein>
    <submittedName>
        <fullName evidence="1">Uncharacterized protein</fullName>
    </submittedName>
</protein>
<organism evidence="1 2">
    <name type="scientific">Gossypium raimondii</name>
    <name type="common">Peruvian cotton</name>
    <name type="synonym">Gossypium klotzschianum subsp. raimondii</name>
    <dbReference type="NCBI Taxonomy" id="29730"/>
    <lineage>
        <taxon>Eukaryota</taxon>
        <taxon>Viridiplantae</taxon>
        <taxon>Streptophyta</taxon>
        <taxon>Embryophyta</taxon>
        <taxon>Tracheophyta</taxon>
        <taxon>Spermatophyta</taxon>
        <taxon>Magnoliopsida</taxon>
        <taxon>eudicotyledons</taxon>
        <taxon>Gunneridae</taxon>
        <taxon>Pentapetalae</taxon>
        <taxon>rosids</taxon>
        <taxon>malvids</taxon>
        <taxon>Malvales</taxon>
        <taxon>Malvaceae</taxon>
        <taxon>Malvoideae</taxon>
        <taxon>Gossypium</taxon>
    </lineage>
</organism>
<dbReference type="Proteomes" id="UP000032304">
    <property type="component" value="Chromosome 8"/>
</dbReference>
<keyword evidence="2" id="KW-1185">Reference proteome</keyword>
<evidence type="ECO:0000313" key="1">
    <source>
        <dbReference type="EMBL" id="KJB49730.1"/>
    </source>
</evidence>